<dbReference type="Proteomes" id="UP001153076">
    <property type="component" value="Unassembled WGS sequence"/>
</dbReference>
<evidence type="ECO:0000313" key="2">
    <source>
        <dbReference type="Proteomes" id="UP001153076"/>
    </source>
</evidence>
<keyword evidence="2" id="KW-1185">Reference proteome</keyword>
<reference evidence="1" key="1">
    <citation type="submission" date="2022-04" db="EMBL/GenBank/DDBJ databases">
        <title>Carnegiea gigantea Genome sequencing and assembly v2.</title>
        <authorList>
            <person name="Copetti D."/>
            <person name="Sanderson M.J."/>
            <person name="Burquez A."/>
            <person name="Wojciechowski M.F."/>
        </authorList>
    </citation>
    <scope>NUCLEOTIDE SEQUENCE</scope>
    <source>
        <strain evidence="1">SGP5-SGP5p</strain>
        <tissue evidence="1">Aerial part</tissue>
    </source>
</reference>
<gene>
    <name evidence="1" type="ORF">Cgig2_008315</name>
</gene>
<evidence type="ECO:0000313" key="1">
    <source>
        <dbReference type="EMBL" id="KAJ8422318.1"/>
    </source>
</evidence>
<comment type="caution">
    <text evidence="1">The sequence shown here is derived from an EMBL/GenBank/DDBJ whole genome shotgun (WGS) entry which is preliminary data.</text>
</comment>
<dbReference type="EMBL" id="JAKOGI010002298">
    <property type="protein sequence ID" value="KAJ8422318.1"/>
    <property type="molecule type" value="Genomic_DNA"/>
</dbReference>
<protein>
    <submittedName>
        <fullName evidence="1">Uncharacterized protein</fullName>
    </submittedName>
</protein>
<accession>A0A9Q1GPJ0</accession>
<organism evidence="1 2">
    <name type="scientific">Carnegiea gigantea</name>
    <dbReference type="NCBI Taxonomy" id="171969"/>
    <lineage>
        <taxon>Eukaryota</taxon>
        <taxon>Viridiplantae</taxon>
        <taxon>Streptophyta</taxon>
        <taxon>Embryophyta</taxon>
        <taxon>Tracheophyta</taxon>
        <taxon>Spermatophyta</taxon>
        <taxon>Magnoliopsida</taxon>
        <taxon>eudicotyledons</taxon>
        <taxon>Gunneridae</taxon>
        <taxon>Pentapetalae</taxon>
        <taxon>Caryophyllales</taxon>
        <taxon>Cactineae</taxon>
        <taxon>Cactaceae</taxon>
        <taxon>Cactoideae</taxon>
        <taxon>Echinocereeae</taxon>
        <taxon>Carnegiea</taxon>
    </lineage>
</organism>
<proteinExistence type="predicted"/>
<dbReference type="AlphaFoldDB" id="A0A9Q1GPJ0"/>
<name>A0A9Q1GPJ0_9CARY</name>
<sequence length="328" mass="37941">MRKALLGPLGRLSCKERNKFLMPSKGAVLRSLQWYSTGARARTLPRHTMTYLWLSDMWPVPLSDKSRLTLGASYLKQTIANCKETNVLPKNATLSASDHLWRVQSSADLQGVPFRIRSSGPCFPLLLKPYTNTNIDQQAKREKKRNKQRPFYIKWRGPHHHWPHAQRPHHYHHHVLQPHHRKARYPPYRPNRLYPPYEVNHIRVLALVTSLATVFDVPNMRLELAFLFKFIREFLKEFRTVLMATMPPKPPSLSLPSPSSACTWPLTLLTFGASSGGRRSTLTKGHWTSRGRKFASPGRRWTVLTSRPLVPRRRPGKQYNIISQGKKK</sequence>